<name>A0A7I7NVQ9_9MYCO</name>
<dbReference type="Pfam" id="PF00196">
    <property type="entry name" value="GerE"/>
    <property type="match status" value="1"/>
</dbReference>
<feature type="domain" description="HTH luxR-type" evidence="3">
    <location>
        <begin position="850"/>
        <end position="915"/>
    </location>
</feature>
<dbReference type="Proteomes" id="UP000466632">
    <property type="component" value="Chromosome"/>
</dbReference>
<dbReference type="InterPro" id="IPR000792">
    <property type="entry name" value="Tscrpt_reg_LuxR_C"/>
</dbReference>
<dbReference type="InterPro" id="IPR027417">
    <property type="entry name" value="P-loop_NTPase"/>
</dbReference>
<evidence type="ECO:0000313" key="5">
    <source>
        <dbReference type="Proteomes" id="UP000466632"/>
    </source>
</evidence>
<dbReference type="InterPro" id="IPR016032">
    <property type="entry name" value="Sig_transdc_resp-reg_C-effctor"/>
</dbReference>
<dbReference type="SUPFAM" id="SSF52540">
    <property type="entry name" value="P-loop containing nucleoside triphosphate hydrolases"/>
    <property type="match status" value="1"/>
</dbReference>
<dbReference type="PRINTS" id="PR00038">
    <property type="entry name" value="HTHLUXR"/>
</dbReference>
<dbReference type="GO" id="GO:0005737">
    <property type="term" value="C:cytoplasm"/>
    <property type="evidence" value="ECO:0007669"/>
    <property type="project" value="TreeGrafter"/>
</dbReference>
<evidence type="ECO:0000256" key="2">
    <source>
        <dbReference type="ARBA" id="ARBA00022840"/>
    </source>
</evidence>
<dbReference type="SUPFAM" id="SSF46894">
    <property type="entry name" value="C-terminal effector domain of the bipartite response regulators"/>
    <property type="match status" value="1"/>
</dbReference>
<dbReference type="AlphaFoldDB" id="A0A7I7NVQ9"/>
<keyword evidence="2" id="KW-0067">ATP-binding</keyword>
<dbReference type="RefSeq" id="WP_163676836.1">
    <property type="nucleotide sequence ID" value="NZ_AP022582.1"/>
</dbReference>
<dbReference type="GO" id="GO:0006355">
    <property type="term" value="P:regulation of DNA-templated transcription"/>
    <property type="evidence" value="ECO:0007669"/>
    <property type="project" value="InterPro"/>
</dbReference>
<sequence>MSERIVSRKAEQHALVDFLDSAPRQPCALVVEGDPGIGKTTLWLDVVMRARDRGFRVLTTRSTAAESVLAYTALADLLSDVDDSVWADLPTPQRQGLDAALLRRHARPHDTDPRAVAAGFLAVIDRLAAGGPVLIAIDDLQWLDTSSANGIAFAARRLPVGAALLCTTRTEDAATRLHLPSPDAVSRIRVQPLTVGELREVLLLRLGLSLGRPTLLRIHEISGGNPFFALELAREVGAHARTTELTLPSSLDDLVSSRISRLAPGAKDAMLAMASLPNPTVQLVAEATKTKPDRLVEALGEAETQGVVTIDGNRLRFTHPVLAHGVYNGAPPRRRHAMHRRLAELVSEPELRARHLALSDTTGEQQTIAALDAAAEIARGRGAPAAAAELLELAIGLGADEPDRRIRCATYYFDASDPAHARQVLDEVVAELPAGSMRAEALLQLGLVRLYDDSFLDAAELLEAGLLDSAGDPGVRVRILITLSFALLNAGRPDEAYQRVEQAVAEAERLNIAALLSPALGMRAMMDFMGGRGFDERALQRAVDLEERDRYVPLAFRPSVQMTLLRAWTGGLEAAREEMAAVSQRCITLGEEGELIFTAFQLALIDIWRGDLKSAALIADETTERAAQLGGDFPLFIALTIRAAAAAYGGRVDDARRDLRDAIAAAQRCGSMRLAEWPATLGGFVELSCGDYQAAVNTLEPLLRLLQIFPDATEIISASFIPDAAEALIGLDRCDDAEPLIDALERNGRRLDRAWMLAVGARCRAMLLAARGDLTAATDAAERAMTEHERLPMPFERARTLLLLGQLQRRQRRRDAAQATFREALATFERLGTTLWADRAKAELARGTSGRRRAQGLTPSEQRVAELALAGMTNRDIAAALFISPKTVEVNLSRIYRKLNIRSRMELYRALAPANQYESPTK</sequence>
<dbReference type="InterPro" id="IPR041664">
    <property type="entry name" value="AAA_16"/>
</dbReference>
<dbReference type="PANTHER" id="PTHR16305:SF35">
    <property type="entry name" value="TRANSCRIPTIONAL ACTIVATOR DOMAIN"/>
    <property type="match status" value="1"/>
</dbReference>
<dbReference type="InterPro" id="IPR036388">
    <property type="entry name" value="WH-like_DNA-bd_sf"/>
</dbReference>
<dbReference type="GO" id="GO:0004016">
    <property type="term" value="F:adenylate cyclase activity"/>
    <property type="evidence" value="ECO:0007669"/>
    <property type="project" value="TreeGrafter"/>
</dbReference>
<dbReference type="PROSITE" id="PS50043">
    <property type="entry name" value="HTH_LUXR_2"/>
    <property type="match status" value="1"/>
</dbReference>
<dbReference type="Gene3D" id="3.40.50.300">
    <property type="entry name" value="P-loop containing nucleotide triphosphate hydrolases"/>
    <property type="match status" value="1"/>
</dbReference>
<evidence type="ECO:0000256" key="1">
    <source>
        <dbReference type="ARBA" id="ARBA00022741"/>
    </source>
</evidence>
<dbReference type="PROSITE" id="PS00622">
    <property type="entry name" value="HTH_LUXR_1"/>
    <property type="match status" value="1"/>
</dbReference>
<dbReference type="Gene3D" id="1.10.10.10">
    <property type="entry name" value="Winged helix-like DNA-binding domain superfamily/Winged helix DNA-binding domain"/>
    <property type="match status" value="1"/>
</dbReference>
<accession>A0A7I7NVQ9</accession>
<dbReference type="EMBL" id="AP022582">
    <property type="protein sequence ID" value="BBY00545.1"/>
    <property type="molecule type" value="Genomic_DNA"/>
</dbReference>
<evidence type="ECO:0000259" key="3">
    <source>
        <dbReference type="PROSITE" id="PS50043"/>
    </source>
</evidence>
<dbReference type="SUPFAM" id="SSF48452">
    <property type="entry name" value="TPR-like"/>
    <property type="match status" value="2"/>
</dbReference>
<dbReference type="GO" id="GO:0005524">
    <property type="term" value="F:ATP binding"/>
    <property type="evidence" value="ECO:0007669"/>
    <property type="project" value="UniProtKB-KW"/>
</dbReference>
<dbReference type="SMART" id="SM00421">
    <property type="entry name" value="HTH_LUXR"/>
    <property type="match status" value="1"/>
</dbReference>
<dbReference type="PANTHER" id="PTHR16305">
    <property type="entry name" value="TESTICULAR SOLUBLE ADENYLYL CYCLASE"/>
    <property type="match status" value="1"/>
</dbReference>
<dbReference type="GO" id="GO:0003677">
    <property type="term" value="F:DNA binding"/>
    <property type="evidence" value="ECO:0007669"/>
    <property type="project" value="InterPro"/>
</dbReference>
<gene>
    <name evidence="4" type="ORF">MSEO_10440</name>
</gene>
<dbReference type="Pfam" id="PF13191">
    <property type="entry name" value="AAA_16"/>
    <property type="match status" value="1"/>
</dbReference>
<keyword evidence="5" id="KW-1185">Reference proteome</keyword>
<reference evidence="4 5" key="1">
    <citation type="journal article" date="2019" name="Emerg. Microbes Infect.">
        <title>Comprehensive subspecies identification of 175 nontuberculous mycobacteria species based on 7547 genomic profiles.</title>
        <authorList>
            <person name="Matsumoto Y."/>
            <person name="Kinjo T."/>
            <person name="Motooka D."/>
            <person name="Nabeya D."/>
            <person name="Jung N."/>
            <person name="Uechi K."/>
            <person name="Horii T."/>
            <person name="Iida T."/>
            <person name="Fujita J."/>
            <person name="Nakamura S."/>
        </authorList>
    </citation>
    <scope>NUCLEOTIDE SEQUENCE [LARGE SCALE GENOMIC DNA]</scope>
    <source>
        <strain evidence="4 5">JCM 16018</strain>
    </source>
</reference>
<dbReference type="InterPro" id="IPR011990">
    <property type="entry name" value="TPR-like_helical_dom_sf"/>
</dbReference>
<protein>
    <submittedName>
        <fullName evidence="4">Transcriptional regulator</fullName>
    </submittedName>
</protein>
<proteinExistence type="predicted"/>
<organism evidence="4 5">
    <name type="scientific">Mycobacterium seoulense</name>
    <dbReference type="NCBI Taxonomy" id="386911"/>
    <lineage>
        <taxon>Bacteria</taxon>
        <taxon>Bacillati</taxon>
        <taxon>Actinomycetota</taxon>
        <taxon>Actinomycetes</taxon>
        <taxon>Mycobacteriales</taxon>
        <taxon>Mycobacteriaceae</taxon>
        <taxon>Mycobacterium</taxon>
    </lineage>
</organism>
<dbReference type="Gene3D" id="1.25.40.10">
    <property type="entry name" value="Tetratricopeptide repeat domain"/>
    <property type="match status" value="3"/>
</dbReference>
<evidence type="ECO:0000313" key="4">
    <source>
        <dbReference type="EMBL" id="BBY00545.1"/>
    </source>
</evidence>
<keyword evidence="1" id="KW-0547">Nucleotide-binding</keyword>
<dbReference type="CDD" id="cd06170">
    <property type="entry name" value="LuxR_C_like"/>
    <property type="match status" value="1"/>
</dbReference>
<dbReference type="KEGG" id="mseo:MSEO_10440"/>